<keyword evidence="3" id="KW-1185">Reference proteome</keyword>
<feature type="region of interest" description="Disordered" evidence="1">
    <location>
        <begin position="1"/>
        <end position="72"/>
    </location>
</feature>
<gene>
    <name evidence="2" type="ORF">NEIFLAOT_01244</name>
</gene>
<reference evidence="2 3" key="1">
    <citation type="submission" date="2009-01" db="EMBL/GenBank/DDBJ databases">
        <authorList>
            <person name="Fulton L."/>
            <person name="Clifton S."/>
            <person name="Chinwalla A.T."/>
            <person name="Mitreva M."/>
            <person name="Sodergren E."/>
            <person name="Weinstock G."/>
            <person name="Clifton S."/>
            <person name="Dooling D.J."/>
            <person name="Fulton B."/>
            <person name="Minx P."/>
            <person name="Pepin K.H."/>
            <person name="Johnson M."/>
            <person name="Bhonagiri V."/>
            <person name="Nash W.E."/>
            <person name="Mardis E.R."/>
            <person name="Wilson R.K."/>
        </authorList>
    </citation>
    <scope>NUCLEOTIDE SEQUENCE [LARGE SCALE GENOMIC DNA]</scope>
    <source>
        <strain evidence="2 3">NRL30031/H210</strain>
    </source>
</reference>
<dbReference type="EMBL" id="ACEN01000057">
    <property type="protein sequence ID" value="EEG33670.1"/>
    <property type="molecule type" value="Genomic_DNA"/>
</dbReference>
<accession>C0EMR8</accession>
<comment type="caution">
    <text evidence="2">The sequence shown here is derived from an EMBL/GenBank/DDBJ whole genome shotgun (WGS) entry which is preliminary data.</text>
</comment>
<dbReference type="Proteomes" id="UP000004457">
    <property type="component" value="Unassembled WGS sequence"/>
</dbReference>
<organism evidence="2 3">
    <name type="scientific">Neisseria flavescens NRL30031/H210</name>
    <dbReference type="NCBI Taxonomy" id="546264"/>
    <lineage>
        <taxon>Bacteria</taxon>
        <taxon>Pseudomonadati</taxon>
        <taxon>Pseudomonadota</taxon>
        <taxon>Betaproteobacteria</taxon>
        <taxon>Neisseriales</taxon>
        <taxon>Neisseriaceae</taxon>
        <taxon>Neisseria</taxon>
    </lineage>
</organism>
<evidence type="ECO:0000313" key="2">
    <source>
        <dbReference type="EMBL" id="EEG33670.1"/>
    </source>
</evidence>
<dbReference type="AlphaFoldDB" id="C0EMR8"/>
<feature type="non-terminal residue" evidence="2">
    <location>
        <position position="1"/>
    </location>
</feature>
<proteinExistence type="predicted"/>
<evidence type="ECO:0000313" key="3">
    <source>
        <dbReference type="Proteomes" id="UP000004457"/>
    </source>
</evidence>
<name>C0EMR8_NEIFL</name>
<sequence>TRGPPAAPAYAHRAGSCPGRAPAAATSTTSCPAGPGPSPRAGARIFPDSSSPYPQREVPGCAAHGGEDGQNTCITGATEQDHIQGVILEQQPQCGGQGAGPARVSRAHPLLKMKNNGRNVVVVFPPGGDAPLSLSVNAAALLRTCFWVPASPRSQRW</sequence>
<protein>
    <submittedName>
        <fullName evidence="2">Uncharacterized protein</fullName>
    </submittedName>
</protein>
<feature type="compositionally biased region" description="Low complexity" evidence="1">
    <location>
        <begin position="21"/>
        <end position="44"/>
    </location>
</feature>
<evidence type="ECO:0000256" key="1">
    <source>
        <dbReference type="SAM" id="MobiDB-lite"/>
    </source>
</evidence>